<evidence type="ECO:0000313" key="1">
    <source>
        <dbReference type="EMBL" id="MBW32733.1"/>
    </source>
</evidence>
<proteinExistence type="predicted"/>
<name>A0A2M3ZW11_9DIPT</name>
<dbReference type="AlphaFoldDB" id="A0A2M3ZW11"/>
<protein>
    <submittedName>
        <fullName evidence="1">Putative secreted peptide</fullName>
    </submittedName>
</protein>
<dbReference type="EMBL" id="GGFM01011982">
    <property type="protein sequence ID" value="MBW32733.1"/>
    <property type="molecule type" value="Transcribed_RNA"/>
</dbReference>
<organism evidence="1">
    <name type="scientific">Anopheles braziliensis</name>
    <dbReference type="NCBI Taxonomy" id="58242"/>
    <lineage>
        <taxon>Eukaryota</taxon>
        <taxon>Metazoa</taxon>
        <taxon>Ecdysozoa</taxon>
        <taxon>Arthropoda</taxon>
        <taxon>Hexapoda</taxon>
        <taxon>Insecta</taxon>
        <taxon>Pterygota</taxon>
        <taxon>Neoptera</taxon>
        <taxon>Endopterygota</taxon>
        <taxon>Diptera</taxon>
        <taxon>Nematocera</taxon>
        <taxon>Culicoidea</taxon>
        <taxon>Culicidae</taxon>
        <taxon>Anophelinae</taxon>
        <taxon>Anopheles</taxon>
    </lineage>
</organism>
<accession>A0A2M3ZW11</accession>
<sequence>MRTVPISASVFFVTASARQERFRSTDAVTWTSSGRASWATSARINSRFAHSSALLLPWPKVRFVRTMLAYRRSSMYMLLVELVSRSAAPDASGVVLLLPWPSW</sequence>
<reference evidence="1" key="1">
    <citation type="submission" date="2018-01" db="EMBL/GenBank/DDBJ databases">
        <title>An insight into the sialome of Amazonian anophelines.</title>
        <authorList>
            <person name="Ribeiro J.M."/>
            <person name="Scarpassa V."/>
            <person name="Calvo E."/>
        </authorList>
    </citation>
    <scope>NUCLEOTIDE SEQUENCE</scope>
    <source>
        <tissue evidence="1">Salivary glands</tissue>
    </source>
</reference>